<accession>A0A8S4RWX0</accession>
<dbReference type="EMBL" id="CAKXAJ010025581">
    <property type="protein sequence ID" value="CAH2241538.1"/>
    <property type="molecule type" value="Genomic_DNA"/>
</dbReference>
<protein>
    <submittedName>
        <fullName evidence="1">Jg25518 protein</fullName>
    </submittedName>
</protein>
<comment type="caution">
    <text evidence="1">The sequence shown here is derived from an EMBL/GenBank/DDBJ whole genome shotgun (WGS) entry which is preliminary data.</text>
</comment>
<reference evidence="1" key="1">
    <citation type="submission" date="2022-03" db="EMBL/GenBank/DDBJ databases">
        <authorList>
            <person name="Lindestad O."/>
        </authorList>
    </citation>
    <scope>NUCLEOTIDE SEQUENCE</scope>
</reference>
<dbReference type="AlphaFoldDB" id="A0A8S4RWX0"/>
<evidence type="ECO:0000313" key="1">
    <source>
        <dbReference type="EMBL" id="CAH2241538.1"/>
    </source>
</evidence>
<name>A0A8S4RWX0_9NEOP</name>
<sequence length="69" mass="7692">MTSETTARALIKFLNKKGSSIGQNGTQDVKGRDFQTFKNVLTGNTRLPGLLQKDLRGLQHEKEDPPSDY</sequence>
<dbReference type="Proteomes" id="UP000838756">
    <property type="component" value="Unassembled WGS sequence"/>
</dbReference>
<keyword evidence="2" id="KW-1185">Reference proteome</keyword>
<proteinExistence type="predicted"/>
<gene>
    <name evidence="1" type="primary">jg25518</name>
    <name evidence="1" type="ORF">PAEG_LOCUS17966</name>
</gene>
<evidence type="ECO:0000313" key="2">
    <source>
        <dbReference type="Proteomes" id="UP000838756"/>
    </source>
</evidence>
<organism evidence="1 2">
    <name type="scientific">Pararge aegeria aegeria</name>
    <dbReference type="NCBI Taxonomy" id="348720"/>
    <lineage>
        <taxon>Eukaryota</taxon>
        <taxon>Metazoa</taxon>
        <taxon>Ecdysozoa</taxon>
        <taxon>Arthropoda</taxon>
        <taxon>Hexapoda</taxon>
        <taxon>Insecta</taxon>
        <taxon>Pterygota</taxon>
        <taxon>Neoptera</taxon>
        <taxon>Endopterygota</taxon>
        <taxon>Lepidoptera</taxon>
        <taxon>Glossata</taxon>
        <taxon>Ditrysia</taxon>
        <taxon>Papilionoidea</taxon>
        <taxon>Nymphalidae</taxon>
        <taxon>Satyrinae</taxon>
        <taxon>Satyrini</taxon>
        <taxon>Parargina</taxon>
        <taxon>Pararge</taxon>
    </lineage>
</organism>